<protein>
    <submittedName>
        <fullName evidence="1">Capsular polysaccharide export protein</fullName>
    </submittedName>
</protein>
<reference evidence="1 2" key="1">
    <citation type="submission" date="2017-11" db="EMBL/GenBank/DDBJ databases">
        <title>Genomic Encyclopedia of Archaeal and Bacterial Type Strains, Phase II (KMG-II): From Individual Species to Whole Genera.</title>
        <authorList>
            <person name="Goeker M."/>
        </authorList>
    </citation>
    <scope>NUCLEOTIDE SEQUENCE [LARGE SCALE GENOMIC DNA]</scope>
    <source>
        <strain evidence="1 2">DSM 29128</strain>
    </source>
</reference>
<dbReference type="AlphaFoldDB" id="A0A2M8W293"/>
<accession>A0A2M8W293</accession>
<dbReference type="SUPFAM" id="SSF53756">
    <property type="entry name" value="UDP-Glycosyltransferase/glycogen phosphorylase"/>
    <property type="match status" value="1"/>
</dbReference>
<organism evidence="1 2">
    <name type="scientific">Yoonia maricola</name>
    <dbReference type="NCBI Taxonomy" id="420999"/>
    <lineage>
        <taxon>Bacteria</taxon>
        <taxon>Pseudomonadati</taxon>
        <taxon>Pseudomonadota</taxon>
        <taxon>Alphaproteobacteria</taxon>
        <taxon>Rhodobacterales</taxon>
        <taxon>Paracoccaceae</taxon>
        <taxon>Yoonia</taxon>
    </lineage>
</organism>
<dbReference type="OrthoDB" id="9794206at2"/>
<dbReference type="Proteomes" id="UP000228531">
    <property type="component" value="Unassembled WGS sequence"/>
</dbReference>
<proteinExistence type="predicted"/>
<evidence type="ECO:0000313" key="2">
    <source>
        <dbReference type="Proteomes" id="UP000228531"/>
    </source>
</evidence>
<gene>
    <name evidence="1" type="ORF">BC777_3047</name>
</gene>
<dbReference type="GO" id="GO:0015774">
    <property type="term" value="P:polysaccharide transport"/>
    <property type="evidence" value="ECO:0007669"/>
    <property type="project" value="InterPro"/>
</dbReference>
<dbReference type="EMBL" id="PGTY01000003">
    <property type="protein sequence ID" value="PJI85051.1"/>
    <property type="molecule type" value="Genomic_DNA"/>
</dbReference>
<evidence type="ECO:0000313" key="1">
    <source>
        <dbReference type="EMBL" id="PJI85051.1"/>
    </source>
</evidence>
<dbReference type="InterPro" id="IPR007833">
    <property type="entry name" value="Capsule_polysaccharide_synth"/>
</dbReference>
<dbReference type="GO" id="GO:0000271">
    <property type="term" value="P:polysaccharide biosynthetic process"/>
    <property type="evidence" value="ECO:0007669"/>
    <property type="project" value="InterPro"/>
</dbReference>
<comment type="caution">
    <text evidence="1">The sequence shown here is derived from an EMBL/GenBank/DDBJ whole genome shotgun (WGS) entry which is preliminary data.</text>
</comment>
<keyword evidence="2" id="KW-1185">Reference proteome</keyword>
<name>A0A2M8W293_9RHOB</name>
<dbReference type="Pfam" id="PF05159">
    <property type="entry name" value="Capsule_synth"/>
    <property type="match status" value="1"/>
</dbReference>
<dbReference type="RefSeq" id="WP_100369002.1">
    <property type="nucleotide sequence ID" value="NZ_PGTY01000003.1"/>
</dbReference>
<sequence length="382" mass="42084">MARPFTFVCLNPRKTKRARIAAALGPLGTIEWRLLPKLGFSDWPETHARAETALLAMRSSYAQGLKRRALTALLRLQYNGTRRYFERHKDHIAVAWNGLNGSRRVYMDAAKDAGAKTLFFELGPFPDRITVDPAGVNYANSLPRVATPYKAWVAQSSKDTDAWRALGARIKQRMPDQPPAPTAELPPLSEPFVFAPLQVPGDSQLRLFGGQFRTVPAFVDALIVAAQALPDGWHLRLKEHPSTPAFVADMLRDVDAPIYLDNTTDTFAQVAASRGVVTINSSVGLEAMFFDKPVVACGQCFWAIPGMAATTPDQASLTDAMTKAADWSFDPDIRNAVMSFLDQVYYPAIDQTDGDTATQTILDRLQGTGPFATVQREREVTV</sequence>